<dbReference type="SUPFAM" id="SSF53474">
    <property type="entry name" value="alpha/beta-Hydrolases"/>
    <property type="match status" value="1"/>
</dbReference>
<organism evidence="2 3">
    <name type="scientific">Coniochaeta ligniaria NRRL 30616</name>
    <dbReference type="NCBI Taxonomy" id="1408157"/>
    <lineage>
        <taxon>Eukaryota</taxon>
        <taxon>Fungi</taxon>
        <taxon>Dikarya</taxon>
        <taxon>Ascomycota</taxon>
        <taxon>Pezizomycotina</taxon>
        <taxon>Sordariomycetes</taxon>
        <taxon>Sordariomycetidae</taxon>
        <taxon>Coniochaetales</taxon>
        <taxon>Coniochaetaceae</taxon>
        <taxon>Coniochaeta</taxon>
    </lineage>
</organism>
<evidence type="ECO:0000256" key="1">
    <source>
        <dbReference type="SAM" id="MobiDB-lite"/>
    </source>
</evidence>
<gene>
    <name evidence="2" type="ORF">CONLIGDRAFT_152824</name>
</gene>
<dbReference type="InParanoid" id="A0A1J7I591"/>
<dbReference type="Proteomes" id="UP000182658">
    <property type="component" value="Unassembled WGS sequence"/>
</dbReference>
<dbReference type="AlphaFoldDB" id="A0A1J7I591"/>
<dbReference type="EMBL" id="KV875111">
    <property type="protein sequence ID" value="OIW22694.1"/>
    <property type="molecule type" value="Genomic_DNA"/>
</dbReference>
<keyword evidence="3" id="KW-1185">Reference proteome</keyword>
<sequence length="443" mass="48854">MLDGDDELLQARTLPEPTLTLTLPSIHDGTTLDCRVYHPFSLSTSPRAPPWQRHAAIVAHPYAPLGGSWDDPTVGVVASTLLRLGYLVCTFNFRGASGSAGRTSWTAKAERADYMSVAGFVTHYVHFLDPFRQAVPAEHPPEQPGNKQNPVLLLAGYSYGAMITTQLPSLDAILETFKNPVSGSPAAEIRLRAEYMADTENAVLGSARTAALDRQMSKSPRKAMAMRIGGDEQNRKSHDMPRRSFSLEAEEKFRDLITKARKGHRAVTPVSASHKKLIPDEQAKKETELHIKAIPAMTSFQPAYLLISPLQGIVTHLATMSFTNLFGKKTAGAPHDRPTKTDRDGSRTPAEPNGPALAWEAEHKLVSNPTLAVYGDQDVFVAAKRLRDWARRLEAAPKSHFRAHEISTAGHFWTEEGVLYIMRDAVRTFAERLLIPEPMLSEP</sequence>
<accession>A0A1J7I591</accession>
<evidence type="ECO:0008006" key="4">
    <source>
        <dbReference type="Google" id="ProtNLM"/>
    </source>
</evidence>
<proteinExistence type="predicted"/>
<protein>
    <recommendedName>
        <fullName evidence="4">Alpha/beta-hydrolase</fullName>
    </recommendedName>
</protein>
<feature type="compositionally biased region" description="Basic and acidic residues" evidence="1">
    <location>
        <begin position="334"/>
        <end position="346"/>
    </location>
</feature>
<evidence type="ECO:0000313" key="2">
    <source>
        <dbReference type="EMBL" id="OIW22694.1"/>
    </source>
</evidence>
<dbReference type="STRING" id="1408157.A0A1J7I591"/>
<dbReference type="InterPro" id="IPR029058">
    <property type="entry name" value="AB_hydrolase_fold"/>
</dbReference>
<name>A0A1J7I591_9PEZI</name>
<dbReference type="PANTHER" id="PTHR42103">
    <property type="entry name" value="ALPHA/BETA-HYDROLASES SUPERFAMILY PROTEIN"/>
    <property type="match status" value="1"/>
</dbReference>
<dbReference type="Gene3D" id="3.40.50.1820">
    <property type="entry name" value="alpha/beta hydrolase"/>
    <property type="match status" value="2"/>
</dbReference>
<dbReference type="OrthoDB" id="10260961at2759"/>
<feature type="region of interest" description="Disordered" evidence="1">
    <location>
        <begin position="328"/>
        <end position="355"/>
    </location>
</feature>
<evidence type="ECO:0000313" key="3">
    <source>
        <dbReference type="Proteomes" id="UP000182658"/>
    </source>
</evidence>
<reference evidence="2 3" key="1">
    <citation type="submission" date="2016-10" db="EMBL/GenBank/DDBJ databases">
        <title>Draft genome sequence of Coniochaeta ligniaria NRRL30616, a lignocellulolytic fungus for bioabatement of inhibitors in plant biomass hydrolysates.</title>
        <authorList>
            <consortium name="DOE Joint Genome Institute"/>
            <person name="Jimenez D.J."/>
            <person name="Hector R.E."/>
            <person name="Riley R."/>
            <person name="Sun H."/>
            <person name="Grigoriev I.V."/>
            <person name="Van Elsas J.D."/>
            <person name="Nichols N.N."/>
        </authorList>
    </citation>
    <scope>NUCLEOTIDE SEQUENCE [LARGE SCALE GENOMIC DNA]</scope>
    <source>
        <strain evidence="2 3">NRRL 30616</strain>
    </source>
</reference>
<dbReference type="PANTHER" id="PTHR42103:SF2">
    <property type="entry name" value="AB HYDROLASE-1 DOMAIN-CONTAINING PROTEIN"/>
    <property type="match status" value="1"/>
</dbReference>